<name>A0A1H8XDG8_9PSEU</name>
<keyword evidence="5" id="KW-1185">Reference proteome</keyword>
<dbReference type="RefSeq" id="WP_091618037.1">
    <property type="nucleotide sequence ID" value="NZ_FOEF01000007.1"/>
</dbReference>
<dbReference type="Proteomes" id="UP000198582">
    <property type="component" value="Unassembled WGS sequence"/>
</dbReference>
<dbReference type="PANTHER" id="PTHR21240:SF28">
    <property type="entry name" value="ISO-OROTATE DECARBOXYLASE (EUROFUNG)"/>
    <property type="match status" value="1"/>
</dbReference>
<dbReference type="STRING" id="394193.SAMN04489732_107110"/>
<dbReference type="InterPro" id="IPR032466">
    <property type="entry name" value="Metal_Hydrolase"/>
</dbReference>
<dbReference type="SUPFAM" id="SSF51556">
    <property type="entry name" value="Metallo-dependent hydrolases"/>
    <property type="match status" value="1"/>
</dbReference>
<evidence type="ECO:0000256" key="2">
    <source>
        <dbReference type="SAM" id="MobiDB-lite"/>
    </source>
</evidence>
<organism evidence="4 5">
    <name type="scientific">Amycolatopsis saalfeldensis</name>
    <dbReference type="NCBI Taxonomy" id="394193"/>
    <lineage>
        <taxon>Bacteria</taxon>
        <taxon>Bacillati</taxon>
        <taxon>Actinomycetota</taxon>
        <taxon>Actinomycetes</taxon>
        <taxon>Pseudonocardiales</taxon>
        <taxon>Pseudonocardiaceae</taxon>
        <taxon>Amycolatopsis</taxon>
    </lineage>
</organism>
<feature type="domain" description="Amidohydrolase-related" evidence="3">
    <location>
        <begin position="4"/>
        <end position="326"/>
    </location>
</feature>
<evidence type="ECO:0000259" key="3">
    <source>
        <dbReference type="Pfam" id="PF04909"/>
    </source>
</evidence>
<keyword evidence="1" id="KW-0456">Lyase</keyword>
<gene>
    <name evidence="4" type="ORF">SAMN04489732_107110</name>
</gene>
<dbReference type="OrthoDB" id="8673173at2"/>
<reference evidence="4 5" key="1">
    <citation type="submission" date="2016-10" db="EMBL/GenBank/DDBJ databases">
        <authorList>
            <person name="de Groot N.N."/>
        </authorList>
    </citation>
    <scope>NUCLEOTIDE SEQUENCE [LARGE SCALE GENOMIC DNA]</scope>
    <source>
        <strain evidence="4 5">DSM 44993</strain>
    </source>
</reference>
<dbReference type="GO" id="GO:0019748">
    <property type="term" value="P:secondary metabolic process"/>
    <property type="evidence" value="ECO:0007669"/>
    <property type="project" value="TreeGrafter"/>
</dbReference>
<dbReference type="Pfam" id="PF04909">
    <property type="entry name" value="Amidohydro_2"/>
    <property type="match status" value="1"/>
</dbReference>
<dbReference type="PANTHER" id="PTHR21240">
    <property type="entry name" value="2-AMINO-3-CARBOXYLMUCONATE-6-SEMIALDEHYDE DECARBOXYLASE"/>
    <property type="match status" value="1"/>
</dbReference>
<accession>A0A1H8XDG8</accession>
<evidence type="ECO:0000313" key="5">
    <source>
        <dbReference type="Proteomes" id="UP000198582"/>
    </source>
</evidence>
<feature type="compositionally biased region" description="Pro residues" evidence="2">
    <location>
        <begin position="346"/>
        <end position="356"/>
    </location>
</feature>
<dbReference type="InterPro" id="IPR006680">
    <property type="entry name" value="Amidohydro-rel"/>
</dbReference>
<dbReference type="EMBL" id="FOEF01000007">
    <property type="protein sequence ID" value="SEP38064.1"/>
    <property type="molecule type" value="Genomic_DNA"/>
</dbReference>
<sequence length="369" mass="39989">MRVVDTHFHWFPRSHFETMAGRGSFPRTERVGEGYRYLYNEGRGFIPLPPVWFDLDAGLAAAADATGPDTVVVCTTGVLAGMLDQMPADEALDEAYAYNEEIARAQRLHPGRFFGTAAIPLQDTATAVKVLDHAVGSLGLRGVNLPSMIGAETVDAERLEPFYARVAELDVPLIVHPTDLAFNEVLTGYADGIQRSIGRLLDSSVTVLRLVFSGIMERHPTLRVVQTHAGGLLPYQAGRIDKNARIEGLARPPSHYLKRVFVDTVAPQSLTIRTALEYYGPDNILYGTDHPCWSPHAAVSVLAESGLSEEVRTKIYSTNAESAFRLTGPAGHAPSRLRGRRSGTGPPTPFPTPPGRPPDRPPRPGGGPG</sequence>
<protein>
    <submittedName>
        <fullName evidence="4">Aminocarboxymuconate-semialdehyde decarboxylase</fullName>
    </submittedName>
</protein>
<dbReference type="Gene3D" id="3.20.20.140">
    <property type="entry name" value="Metal-dependent hydrolases"/>
    <property type="match status" value="1"/>
</dbReference>
<dbReference type="InterPro" id="IPR032465">
    <property type="entry name" value="ACMSD"/>
</dbReference>
<dbReference type="GO" id="GO:0016831">
    <property type="term" value="F:carboxy-lyase activity"/>
    <property type="evidence" value="ECO:0007669"/>
    <property type="project" value="InterPro"/>
</dbReference>
<evidence type="ECO:0000313" key="4">
    <source>
        <dbReference type="EMBL" id="SEP38064.1"/>
    </source>
</evidence>
<feature type="region of interest" description="Disordered" evidence="2">
    <location>
        <begin position="325"/>
        <end position="369"/>
    </location>
</feature>
<dbReference type="GO" id="GO:0016787">
    <property type="term" value="F:hydrolase activity"/>
    <property type="evidence" value="ECO:0007669"/>
    <property type="project" value="InterPro"/>
</dbReference>
<dbReference type="AlphaFoldDB" id="A0A1H8XDG8"/>
<dbReference type="GO" id="GO:0005737">
    <property type="term" value="C:cytoplasm"/>
    <property type="evidence" value="ECO:0007669"/>
    <property type="project" value="TreeGrafter"/>
</dbReference>
<proteinExistence type="predicted"/>
<evidence type="ECO:0000256" key="1">
    <source>
        <dbReference type="ARBA" id="ARBA00023239"/>
    </source>
</evidence>